<evidence type="ECO:0000313" key="1">
    <source>
        <dbReference type="EMBL" id="MBE9142068.1"/>
    </source>
</evidence>
<name>A0ABR9U6H3_9CYAN</name>
<evidence type="ECO:0000313" key="2">
    <source>
        <dbReference type="Proteomes" id="UP000640725"/>
    </source>
</evidence>
<dbReference type="EMBL" id="JADEWU010000003">
    <property type="protein sequence ID" value="MBE9142068.1"/>
    <property type="molecule type" value="Genomic_DNA"/>
</dbReference>
<evidence type="ECO:0008006" key="3">
    <source>
        <dbReference type="Google" id="ProtNLM"/>
    </source>
</evidence>
<proteinExistence type="predicted"/>
<dbReference type="Proteomes" id="UP000640725">
    <property type="component" value="Unassembled WGS sequence"/>
</dbReference>
<comment type="caution">
    <text evidence="1">The sequence shown here is derived from an EMBL/GenBank/DDBJ whole genome shotgun (WGS) entry which is preliminary data.</text>
</comment>
<reference evidence="1 2" key="1">
    <citation type="submission" date="2020-10" db="EMBL/GenBank/DDBJ databases">
        <authorList>
            <person name="Castelo-Branco R."/>
            <person name="Eusebio N."/>
            <person name="Adriana R."/>
            <person name="Vieira A."/>
            <person name="Brugerolle De Fraissinette N."/>
            <person name="Rezende De Castro R."/>
            <person name="Schneider M.P."/>
            <person name="Vasconcelos V."/>
            <person name="Leao P.N."/>
        </authorList>
    </citation>
    <scope>NUCLEOTIDE SEQUENCE [LARGE SCALE GENOMIC DNA]</scope>
    <source>
        <strain evidence="1 2">LEGE 06226</strain>
    </source>
</reference>
<sequence>MIGSLSFIYAPPQSARIVEGVCSPMSLSAIIRRLGIDQLPQVTLTQNEE</sequence>
<organism evidence="1 2">
    <name type="scientific">Planktothrix mougeotii LEGE 06226</name>
    <dbReference type="NCBI Taxonomy" id="1828728"/>
    <lineage>
        <taxon>Bacteria</taxon>
        <taxon>Bacillati</taxon>
        <taxon>Cyanobacteriota</taxon>
        <taxon>Cyanophyceae</taxon>
        <taxon>Oscillatoriophycideae</taxon>
        <taxon>Oscillatoriales</taxon>
        <taxon>Microcoleaceae</taxon>
        <taxon>Planktothrix</taxon>
    </lineage>
</organism>
<gene>
    <name evidence="1" type="ORF">IQ236_02380</name>
</gene>
<dbReference type="RefSeq" id="WP_190523921.1">
    <property type="nucleotide sequence ID" value="NZ_JADEWU010000003.1"/>
</dbReference>
<protein>
    <recommendedName>
        <fullName evidence="3">Transposase</fullName>
    </recommendedName>
</protein>
<keyword evidence="2" id="KW-1185">Reference proteome</keyword>
<accession>A0ABR9U6H3</accession>